<evidence type="ECO:0000256" key="7">
    <source>
        <dbReference type="ARBA" id="ARBA00023018"/>
    </source>
</evidence>
<dbReference type="GO" id="GO:0015031">
    <property type="term" value="P:protein transport"/>
    <property type="evidence" value="ECO:0007669"/>
    <property type="project" value="UniProtKB-KW"/>
</dbReference>
<reference evidence="16 17" key="1">
    <citation type="submission" date="2020-06" db="EMBL/GenBank/DDBJ databases">
        <authorList>
            <consortium name="Wellcome Sanger Institute Data Sharing"/>
        </authorList>
    </citation>
    <scope>NUCLEOTIDE SEQUENCE [LARGE SCALE GENOMIC DNA]</scope>
</reference>
<reference evidence="16" key="3">
    <citation type="submission" date="2025-09" db="UniProtKB">
        <authorList>
            <consortium name="Ensembl"/>
        </authorList>
    </citation>
    <scope>IDENTIFICATION</scope>
</reference>
<evidence type="ECO:0000256" key="1">
    <source>
        <dbReference type="ARBA" id="ARBA00004156"/>
    </source>
</evidence>
<dbReference type="Pfam" id="PF06292">
    <property type="entry name" value="MUN"/>
    <property type="match status" value="1"/>
</dbReference>
<dbReference type="GO" id="GO:0098793">
    <property type="term" value="C:presynapse"/>
    <property type="evidence" value="ECO:0007669"/>
    <property type="project" value="GOC"/>
</dbReference>
<evidence type="ECO:0000259" key="13">
    <source>
        <dbReference type="PROSITE" id="PS50003"/>
    </source>
</evidence>
<dbReference type="FunFam" id="2.30.29.30:FF:000007">
    <property type="entry name" value="Calcium-dependent secretion activator 2 isoform B"/>
    <property type="match status" value="1"/>
</dbReference>
<dbReference type="InterPro" id="IPR000008">
    <property type="entry name" value="C2_dom"/>
</dbReference>
<keyword evidence="6" id="KW-0653">Protein transport</keyword>
<keyword evidence="2" id="KW-0813">Transport</keyword>
<dbReference type="PANTHER" id="PTHR12166:SF6">
    <property type="entry name" value="CALCIUM-DEPENDENT SECRETION ACTIVATOR 1"/>
    <property type="match status" value="1"/>
</dbReference>
<dbReference type="InterPro" id="IPR011993">
    <property type="entry name" value="PH-like_dom_sf"/>
</dbReference>
<dbReference type="GO" id="GO:0030659">
    <property type="term" value="C:cytoplasmic vesicle membrane"/>
    <property type="evidence" value="ECO:0007669"/>
    <property type="project" value="UniProtKB-SubCell"/>
</dbReference>
<evidence type="ECO:0000259" key="15">
    <source>
        <dbReference type="PROSITE" id="PS51258"/>
    </source>
</evidence>
<feature type="compositionally biased region" description="Low complexity" evidence="12">
    <location>
        <begin position="48"/>
        <end position="64"/>
    </location>
</feature>
<dbReference type="PANTHER" id="PTHR12166">
    <property type="entry name" value="CALCIUM-DEPENDENT SECRETION ACTIVATOR"/>
    <property type="match status" value="1"/>
</dbReference>
<dbReference type="PROSITE" id="PS50004">
    <property type="entry name" value="C2"/>
    <property type="match status" value="1"/>
</dbReference>
<keyword evidence="17" id="KW-1185">Reference proteome</keyword>
<name>A0AAY4BW15_9TELE</name>
<dbReference type="AlphaFoldDB" id="A0AAY4BW15"/>
<dbReference type="InterPro" id="IPR057457">
    <property type="entry name" value="CAPS_C2"/>
</dbReference>
<keyword evidence="7" id="KW-0770">Synapse</keyword>
<proteinExistence type="predicted"/>
<evidence type="ECO:0000256" key="3">
    <source>
        <dbReference type="ARBA" id="ARBA00022483"/>
    </source>
</evidence>
<reference evidence="16" key="2">
    <citation type="submission" date="2025-08" db="UniProtKB">
        <authorList>
            <consortium name="Ensembl"/>
        </authorList>
    </citation>
    <scope>IDENTIFICATION</scope>
</reference>
<feature type="domain" description="MHD1" evidence="15">
    <location>
        <begin position="884"/>
        <end position="1061"/>
    </location>
</feature>
<keyword evidence="3" id="KW-0268">Exocytosis</keyword>
<comment type="subcellular location">
    <subcellularLocation>
        <location evidence="1">Cytoplasmic vesicle membrane</location>
    </subcellularLocation>
    <subcellularLocation>
        <location evidence="11">Synapse</location>
    </subcellularLocation>
</comment>
<keyword evidence="8" id="KW-0446">Lipid-binding</keyword>
<dbReference type="GO" id="GO:0045921">
    <property type="term" value="P:positive regulation of exocytosis"/>
    <property type="evidence" value="ECO:0007669"/>
    <property type="project" value="TreeGrafter"/>
</dbReference>
<organism evidence="16 17">
    <name type="scientific">Denticeps clupeoides</name>
    <name type="common">denticle herring</name>
    <dbReference type="NCBI Taxonomy" id="299321"/>
    <lineage>
        <taxon>Eukaryota</taxon>
        <taxon>Metazoa</taxon>
        <taxon>Chordata</taxon>
        <taxon>Craniata</taxon>
        <taxon>Vertebrata</taxon>
        <taxon>Euteleostomi</taxon>
        <taxon>Actinopterygii</taxon>
        <taxon>Neopterygii</taxon>
        <taxon>Teleostei</taxon>
        <taxon>Clupei</taxon>
        <taxon>Clupeiformes</taxon>
        <taxon>Denticipitoidei</taxon>
        <taxon>Denticipitidae</taxon>
        <taxon>Denticeps</taxon>
    </lineage>
</organism>
<dbReference type="PROSITE" id="PS50003">
    <property type="entry name" value="PH_DOMAIN"/>
    <property type="match status" value="1"/>
</dbReference>
<keyword evidence="4" id="KW-0479">Metal-binding</keyword>
<evidence type="ECO:0000313" key="16">
    <source>
        <dbReference type="Ensembl" id="ENSDCDP00010025125.1"/>
    </source>
</evidence>
<dbReference type="Proteomes" id="UP000694580">
    <property type="component" value="Chromosome 12"/>
</dbReference>
<evidence type="ECO:0000256" key="2">
    <source>
        <dbReference type="ARBA" id="ARBA00022448"/>
    </source>
</evidence>
<dbReference type="GO" id="GO:0098978">
    <property type="term" value="C:glutamatergic synapse"/>
    <property type="evidence" value="ECO:0007669"/>
    <property type="project" value="TreeGrafter"/>
</dbReference>
<evidence type="ECO:0000256" key="8">
    <source>
        <dbReference type="ARBA" id="ARBA00023121"/>
    </source>
</evidence>
<protein>
    <recommendedName>
        <fullName evidence="18">Calcium-dependent secretion activator 1</fullName>
    </recommendedName>
</protein>
<evidence type="ECO:0000256" key="12">
    <source>
        <dbReference type="SAM" id="MobiDB-lite"/>
    </source>
</evidence>
<dbReference type="PROSITE" id="PS51258">
    <property type="entry name" value="MHD1"/>
    <property type="match status" value="1"/>
</dbReference>
<feature type="domain" description="C2" evidence="14">
    <location>
        <begin position="347"/>
        <end position="465"/>
    </location>
</feature>
<dbReference type="InterPro" id="IPR033227">
    <property type="entry name" value="CAPS"/>
</dbReference>
<sequence>MLDPSSSEEEAEEIVEEERKVAAAAAPKAGGVRAAPGRTGDGAAGLQPSRSGSVRPSSPSPAAAAEKEKEDLEKMRRAEDERKKRLQLYVFVMRCIAYPFNAKQPTDMARRQQKISKLQLQTVKERFQAFLNGETQIVADEAFINAVQSYYEVFLKSDRVSRMVQSGGFSASDSRDVFKKHIEKRVRSLPEIDGLSKETVLSSWMAKFDTIYRGEEDPRKHQQRLTASAASELILSKDQLYEMFQQILGIKKFEHQLLYNACQLDNPDEQAAQIRRELDGRLQMADQIARGGRFPKFVSRDMEAMYIEELKSSVNLLMANLESMPVSKGGEFKLQKLKRGHNTSIIDMGQEDENQLSKSDVVLSFTLEVVIMEVQGLKSLAPNRIVYCTMEVEGGQKLQTDQAEASKPTWGTQGDFTTTHPLPAVKVKLFTESTGVLALEDKELGRVVLHPTPNSPKQSELHKMAVAKGCPDDLKIKLAVRMDKPQNMKHCGYLWTIGKNVWKRWKKRFFVLVQVSQYTFAMCSYREKKAEPVELLQLDGYTVDYTDPQPGLDGGRAFFNAVKEGDTVIFASDDEQDRILWVQAMYRATGQSHKPVPPTQVQKLNAKGGTAPQLDAPISQFYADRAQKHGMDEFISANPCNFDHASLFEMVQRLTLDHRLNDSYSCLGWFSPGQVFVMDEYCARNGVRGCHRHLCYLNDLLERAENGAMIDPTLLHYSFAFCASHVHGNRPDGIGTVTVEEKEHFEAIKERLRVLLENQITHFRYCFPFGRPEGALKATLSLLERVLMKDIVTPVPQEEVKAVIRKCLEQAALVNYQRLSEYAKIEENVGRLITPAKKLEDTIRLAELVIEVLQQNEEHHAEAFAWWSDLMVEHAETFLSLYAVDMDAALEVQPPDSWDSFPLFQLLNDFLRVDYNLCNGKFHKHLQDLYAPLVVRYVDLMESSIAQSIHRGFERESWEPVKSLTSNLPNVNLPNVNLQMPKVPVAVNLPQMPSFSAPSWMASVNDSNNGSGTSEDLFWKLDALQTFIRDLHWPEEEFGKHLESRLKLMSSDMIESCIKRTRAAFEAKLQKSSRTTDFRVPQSICTMFNVMVDAKAQSAKLCAMDLGQERQYHSQIDNLIEETVKEMITLLVAKVPACASGRVKKVGNLPRGGGNQMLVLFLVSRQFMVILESVLAKLSRYDEGTLFSSFLSFTVKAASKYVDVPKPGMDVADAYVTFIRHSQDMLRDKVNEEMYIERLFDVSSECRLLPPTEEALQNVT</sequence>
<feature type="compositionally biased region" description="Acidic residues" evidence="12">
    <location>
        <begin position="1"/>
        <end position="16"/>
    </location>
</feature>
<keyword evidence="9" id="KW-0472">Membrane</keyword>
<dbReference type="GO" id="GO:0016079">
    <property type="term" value="P:synaptic vesicle exocytosis"/>
    <property type="evidence" value="ECO:0007669"/>
    <property type="project" value="InterPro"/>
</dbReference>
<feature type="region of interest" description="Disordered" evidence="12">
    <location>
        <begin position="1"/>
        <end position="78"/>
    </location>
</feature>
<feature type="compositionally biased region" description="Low complexity" evidence="12">
    <location>
        <begin position="22"/>
        <end position="38"/>
    </location>
</feature>
<evidence type="ECO:0000256" key="6">
    <source>
        <dbReference type="ARBA" id="ARBA00022927"/>
    </source>
</evidence>
<accession>A0AAY4BW15</accession>
<dbReference type="Pfam" id="PF00169">
    <property type="entry name" value="PH"/>
    <property type="match status" value="1"/>
</dbReference>
<evidence type="ECO:0000256" key="4">
    <source>
        <dbReference type="ARBA" id="ARBA00022723"/>
    </source>
</evidence>
<dbReference type="InterPro" id="IPR014770">
    <property type="entry name" value="Munc13_1"/>
</dbReference>
<dbReference type="CDD" id="cd01234">
    <property type="entry name" value="PH_CADPS"/>
    <property type="match status" value="1"/>
</dbReference>
<dbReference type="GO" id="GO:1990504">
    <property type="term" value="P:dense core granule exocytosis"/>
    <property type="evidence" value="ECO:0007669"/>
    <property type="project" value="InterPro"/>
</dbReference>
<evidence type="ECO:0000256" key="5">
    <source>
        <dbReference type="ARBA" id="ARBA00022837"/>
    </source>
</evidence>
<feature type="domain" description="PH" evidence="13">
    <location>
        <begin position="487"/>
        <end position="590"/>
    </location>
</feature>
<dbReference type="InterPro" id="IPR001849">
    <property type="entry name" value="PH_domain"/>
</dbReference>
<evidence type="ECO:0008006" key="18">
    <source>
        <dbReference type="Google" id="ProtNLM"/>
    </source>
</evidence>
<keyword evidence="10" id="KW-0968">Cytoplasmic vesicle</keyword>
<dbReference type="SMART" id="SM00233">
    <property type="entry name" value="PH"/>
    <property type="match status" value="1"/>
</dbReference>
<evidence type="ECO:0000256" key="10">
    <source>
        <dbReference type="ARBA" id="ARBA00023329"/>
    </source>
</evidence>
<dbReference type="Gene3D" id="2.30.29.30">
    <property type="entry name" value="Pleckstrin-homology domain (PH domain)/Phosphotyrosine-binding domain (PTB)"/>
    <property type="match status" value="1"/>
</dbReference>
<dbReference type="InterPro" id="IPR010439">
    <property type="entry name" value="MUN_dom"/>
</dbReference>
<dbReference type="GeneTree" id="ENSGT00590000083094"/>
<evidence type="ECO:0000256" key="11">
    <source>
        <dbReference type="ARBA" id="ARBA00034103"/>
    </source>
</evidence>
<dbReference type="SMART" id="SM01145">
    <property type="entry name" value="DUF1041"/>
    <property type="match status" value="1"/>
</dbReference>
<evidence type="ECO:0000256" key="9">
    <source>
        <dbReference type="ARBA" id="ARBA00023136"/>
    </source>
</evidence>
<gene>
    <name evidence="16" type="primary">cadpsa</name>
</gene>
<evidence type="ECO:0000259" key="14">
    <source>
        <dbReference type="PROSITE" id="PS50004"/>
    </source>
</evidence>
<dbReference type="Pfam" id="PF25341">
    <property type="entry name" value="C2_CAPS"/>
    <property type="match status" value="1"/>
</dbReference>
<dbReference type="SUPFAM" id="SSF50729">
    <property type="entry name" value="PH domain-like"/>
    <property type="match status" value="1"/>
</dbReference>
<keyword evidence="5" id="KW-0106">Calcium</keyword>
<dbReference type="GO" id="GO:0046872">
    <property type="term" value="F:metal ion binding"/>
    <property type="evidence" value="ECO:0007669"/>
    <property type="project" value="UniProtKB-KW"/>
</dbReference>
<feature type="compositionally biased region" description="Basic and acidic residues" evidence="12">
    <location>
        <begin position="65"/>
        <end position="78"/>
    </location>
</feature>
<evidence type="ECO:0000313" key="17">
    <source>
        <dbReference type="Proteomes" id="UP000694580"/>
    </source>
</evidence>
<dbReference type="GO" id="GO:0008289">
    <property type="term" value="F:lipid binding"/>
    <property type="evidence" value="ECO:0007669"/>
    <property type="project" value="UniProtKB-KW"/>
</dbReference>
<dbReference type="Ensembl" id="ENSDCDT00010031132.1">
    <property type="protein sequence ID" value="ENSDCDP00010025125.1"/>
    <property type="gene ID" value="ENSDCDG00010015954.1"/>
</dbReference>